<dbReference type="GO" id="GO:0071978">
    <property type="term" value="P:bacterial-type flagellum-dependent swarming motility"/>
    <property type="evidence" value="ECO:0007669"/>
    <property type="project" value="TreeGrafter"/>
</dbReference>
<evidence type="ECO:0000256" key="2">
    <source>
        <dbReference type="ARBA" id="ARBA00009677"/>
    </source>
</evidence>
<dbReference type="RefSeq" id="WP_240986261.1">
    <property type="nucleotide sequence ID" value="NZ_CDGJ01000003.1"/>
</dbReference>
<dbReference type="EMBL" id="LR746496">
    <property type="protein sequence ID" value="CAA7602970.1"/>
    <property type="molecule type" value="Genomic_DNA"/>
</dbReference>
<evidence type="ECO:0000259" key="8">
    <source>
        <dbReference type="Pfam" id="PF06429"/>
    </source>
</evidence>
<evidence type="ECO:0000313" key="10">
    <source>
        <dbReference type="EMBL" id="CEJ05852.1"/>
    </source>
</evidence>
<dbReference type="NCBIfam" id="TIGR01395">
    <property type="entry name" value="FlgC"/>
    <property type="match status" value="1"/>
</dbReference>
<organism evidence="9">
    <name type="scientific">Acididesulfobacillus acetoxydans</name>
    <dbReference type="NCBI Taxonomy" id="1561005"/>
    <lineage>
        <taxon>Bacteria</taxon>
        <taxon>Bacillati</taxon>
        <taxon>Bacillota</taxon>
        <taxon>Clostridia</taxon>
        <taxon>Eubacteriales</taxon>
        <taxon>Peptococcaceae</taxon>
        <taxon>Acididesulfobacillus</taxon>
    </lineage>
</organism>
<dbReference type="AlphaFoldDB" id="A0A8S0X723"/>
<feature type="domain" description="Flagellar basal body rod protein N-terminal" evidence="7">
    <location>
        <begin position="7"/>
        <end position="35"/>
    </location>
</feature>
<dbReference type="Pfam" id="PF06429">
    <property type="entry name" value="Flg_bbr_C"/>
    <property type="match status" value="1"/>
</dbReference>
<evidence type="ECO:0000313" key="9">
    <source>
        <dbReference type="EMBL" id="CAA7602970.1"/>
    </source>
</evidence>
<keyword evidence="9" id="KW-0969">Cilium</keyword>
<accession>A0A8S0X723</accession>
<evidence type="ECO:0000256" key="4">
    <source>
        <dbReference type="ARBA" id="ARBA00023143"/>
    </source>
</evidence>
<evidence type="ECO:0000256" key="5">
    <source>
        <dbReference type="ARBA" id="ARBA00025933"/>
    </source>
</evidence>
<comment type="similarity">
    <text evidence="2">Belongs to the flagella basal body rod proteins family.</text>
</comment>
<comment type="subcellular location">
    <subcellularLocation>
        <location evidence="1 6">Bacterial flagellum basal body</location>
    </subcellularLocation>
</comment>
<dbReference type="InterPro" id="IPR006299">
    <property type="entry name" value="FlgC"/>
</dbReference>
<name>A0A8S0X723_9FIRM</name>
<evidence type="ECO:0000259" key="7">
    <source>
        <dbReference type="Pfam" id="PF00460"/>
    </source>
</evidence>
<dbReference type="PROSITE" id="PS00588">
    <property type="entry name" value="FLAGELLA_BB_ROD"/>
    <property type="match status" value="1"/>
</dbReference>
<dbReference type="PANTHER" id="PTHR30435:SF2">
    <property type="entry name" value="FLAGELLAR BASAL-BODY ROD PROTEIN FLGC"/>
    <property type="match status" value="1"/>
</dbReference>
<comment type="subunit">
    <text evidence="5 6">The basal body constitutes a major portion of the flagellar organelle and consists of four rings (L,P,S, and M) mounted on a central rod. The rod consists of about 26 subunits of FlgG in the distal portion, and FlgB, FlgC and FlgF are thought to build up the proximal portion of the rod with about 6 subunits each.</text>
</comment>
<dbReference type="Pfam" id="PF00460">
    <property type="entry name" value="Flg_bb_rod"/>
    <property type="match status" value="1"/>
</dbReference>
<reference evidence="10" key="1">
    <citation type="submission" date="2014-11" db="EMBL/GenBank/DDBJ databases">
        <authorList>
            <person name="Hornung B.V."/>
        </authorList>
    </citation>
    <scope>NUCLEOTIDE SEQUENCE</scope>
    <source>
        <strain evidence="10">INE</strain>
    </source>
</reference>
<sequence>MGIFQAIDASASGLTAQRLRLDLIANNIANVNTTRTGQLTPAGNQIPYRREVAIFEPRPVQPDFARTLDQAFARSSSLDRAAGTGVEVAAIAGDQTPFKLAYNPDSPDAAKTPEPGIPAGYVREPNVNVVTEMVDMVSASRAYEANVTVLNASKGMETKALELGKV</sequence>
<protein>
    <recommendedName>
        <fullName evidence="3 6">Flagellar basal-body rod protein FlgC</fullName>
    </recommendedName>
</protein>
<evidence type="ECO:0000313" key="11">
    <source>
        <dbReference type="Proteomes" id="UP001071230"/>
    </source>
</evidence>
<gene>
    <name evidence="10" type="ORF">DEACI_0272</name>
    <name evidence="9" type="ORF">DEACI_3793</name>
</gene>
<feature type="domain" description="Flagellar basal-body/hook protein C-terminal" evidence="8">
    <location>
        <begin position="120"/>
        <end position="163"/>
    </location>
</feature>
<keyword evidence="9" id="KW-0282">Flagellum</keyword>
<reference evidence="9" key="2">
    <citation type="submission" date="2020-01" db="EMBL/GenBank/DDBJ databases">
        <authorList>
            <person name="Hornung B."/>
        </authorList>
    </citation>
    <scope>NUCLEOTIDE SEQUENCE</scope>
    <source>
        <strain evidence="9">PacBioINE</strain>
    </source>
</reference>
<dbReference type="GO" id="GO:0030694">
    <property type="term" value="C:bacterial-type flagellum basal body, rod"/>
    <property type="evidence" value="ECO:0007669"/>
    <property type="project" value="UniProtKB-UniRule"/>
</dbReference>
<dbReference type="Proteomes" id="UP001071230">
    <property type="component" value="Unassembled WGS sequence"/>
</dbReference>
<proteinExistence type="inferred from homology"/>
<dbReference type="InterPro" id="IPR010930">
    <property type="entry name" value="Flg_bb/hook_C_dom"/>
</dbReference>
<dbReference type="EMBL" id="CDGJ01000003">
    <property type="protein sequence ID" value="CEJ05852.1"/>
    <property type="molecule type" value="Genomic_DNA"/>
</dbReference>
<dbReference type="PANTHER" id="PTHR30435">
    <property type="entry name" value="FLAGELLAR PROTEIN"/>
    <property type="match status" value="1"/>
</dbReference>
<evidence type="ECO:0000256" key="6">
    <source>
        <dbReference type="RuleBase" id="RU362062"/>
    </source>
</evidence>
<evidence type="ECO:0000256" key="1">
    <source>
        <dbReference type="ARBA" id="ARBA00004117"/>
    </source>
</evidence>
<keyword evidence="9" id="KW-0966">Cell projection</keyword>
<keyword evidence="11" id="KW-1185">Reference proteome</keyword>
<dbReference type="Proteomes" id="UP000836597">
    <property type="component" value="Chromosome"/>
</dbReference>
<dbReference type="InterPro" id="IPR019776">
    <property type="entry name" value="Flagellar_basal_body_rod_CS"/>
</dbReference>
<evidence type="ECO:0000256" key="3">
    <source>
        <dbReference type="ARBA" id="ARBA00017941"/>
    </source>
</evidence>
<keyword evidence="4 6" id="KW-0975">Bacterial flagellum</keyword>
<dbReference type="KEGG" id="aacx:DEACI_3793"/>
<dbReference type="InterPro" id="IPR001444">
    <property type="entry name" value="Flag_bb_rod_N"/>
</dbReference>